<dbReference type="OrthoDB" id="2864131at2"/>
<comment type="caution">
    <text evidence="1">The sequence shown here is derived from an EMBL/GenBank/DDBJ whole genome shotgun (WGS) entry which is preliminary data.</text>
</comment>
<evidence type="ECO:0000313" key="2">
    <source>
        <dbReference type="Proteomes" id="UP000322524"/>
    </source>
</evidence>
<dbReference type="AlphaFoldDB" id="A0A5D4T6B2"/>
<organism evidence="1 2">
    <name type="scientific">Sutcliffiella horikoshii</name>
    <dbReference type="NCBI Taxonomy" id="79883"/>
    <lineage>
        <taxon>Bacteria</taxon>
        <taxon>Bacillati</taxon>
        <taxon>Bacillota</taxon>
        <taxon>Bacilli</taxon>
        <taxon>Bacillales</taxon>
        <taxon>Bacillaceae</taxon>
        <taxon>Sutcliffiella</taxon>
    </lineage>
</organism>
<reference evidence="1 2" key="1">
    <citation type="submission" date="2019-08" db="EMBL/GenBank/DDBJ databases">
        <title>Bacillus genomes from the desert of Cuatro Cienegas, Coahuila.</title>
        <authorList>
            <person name="Olmedo-Alvarez G."/>
        </authorList>
    </citation>
    <scope>NUCLEOTIDE SEQUENCE [LARGE SCALE GENOMIC DNA]</scope>
    <source>
        <strain evidence="1 2">CH28_1T</strain>
    </source>
</reference>
<sequence>MKRLKKPVRLTLALIISLFLFMLYIHTTKEEVIASAVKETNQNGISLSLQNPYVMPIKVYRASMMDSKENELPITAYSIKLSGVYSGSDSNVDQSFMSTQTEEFEELEEVTIPSDTSKKEEIYSIYITDPKSKGSVEAAEKVKITFKIFSFLPITTTISLKNTA</sequence>
<dbReference type="Proteomes" id="UP000322524">
    <property type="component" value="Unassembled WGS sequence"/>
</dbReference>
<dbReference type="EMBL" id="VTEV01000001">
    <property type="protein sequence ID" value="TYS70809.1"/>
    <property type="molecule type" value="Genomic_DNA"/>
</dbReference>
<accession>A0A5D4T6B2</accession>
<name>A0A5D4T6B2_9BACI</name>
<proteinExistence type="predicted"/>
<protein>
    <submittedName>
        <fullName evidence="1">Uncharacterized protein</fullName>
    </submittedName>
</protein>
<dbReference type="RefSeq" id="WP_148986712.1">
    <property type="nucleotide sequence ID" value="NZ_VTEV01000001.1"/>
</dbReference>
<gene>
    <name evidence="1" type="ORF">FZC76_02625</name>
</gene>
<evidence type="ECO:0000313" key="1">
    <source>
        <dbReference type="EMBL" id="TYS70809.1"/>
    </source>
</evidence>